<dbReference type="EMBL" id="CACVAW010000010">
    <property type="protein sequence ID" value="CAA6803808.1"/>
    <property type="molecule type" value="Genomic_DNA"/>
</dbReference>
<reference evidence="2" key="1">
    <citation type="submission" date="2020-01" db="EMBL/GenBank/DDBJ databases">
        <authorList>
            <person name="Meier V. D."/>
            <person name="Meier V D."/>
        </authorList>
    </citation>
    <scope>NUCLEOTIDE SEQUENCE</scope>
    <source>
        <strain evidence="2">HLG_WM_MAG_12</strain>
    </source>
</reference>
<organism evidence="2">
    <name type="scientific">uncultured Campylobacterales bacterium</name>
    <dbReference type="NCBI Taxonomy" id="352960"/>
    <lineage>
        <taxon>Bacteria</taxon>
        <taxon>Pseudomonadati</taxon>
        <taxon>Campylobacterota</taxon>
        <taxon>Epsilonproteobacteria</taxon>
        <taxon>Campylobacterales</taxon>
        <taxon>environmental samples</taxon>
    </lineage>
</organism>
<dbReference type="InterPro" id="IPR036165">
    <property type="entry name" value="YefM-like_sf"/>
</dbReference>
<accession>A0A6S6SM39</accession>
<evidence type="ECO:0000313" key="2">
    <source>
        <dbReference type="EMBL" id="CAA6803808.1"/>
    </source>
</evidence>
<sequence length="80" mass="9133">MQFISIGDLKTNFSSVLEQIKNSGEKFVIEYGKKHQKIAVIVPYDESIVQNQSREFGICENFASVKINNFDMSEEELLEG</sequence>
<comment type="similarity">
    <text evidence="1">Belongs to the phD/YefM antitoxin family.</text>
</comment>
<name>A0A6S6SM39_9BACT</name>
<protein>
    <submittedName>
        <fullName evidence="2">Uncharacterized protein</fullName>
    </submittedName>
</protein>
<evidence type="ECO:0000256" key="1">
    <source>
        <dbReference type="ARBA" id="ARBA00009981"/>
    </source>
</evidence>
<proteinExistence type="inferred from homology"/>
<dbReference type="SUPFAM" id="SSF143120">
    <property type="entry name" value="YefM-like"/>
    <property type="match status" value="1"/>
</dbReference>
<dbReference type="AlphaFoldDB" id="A0A6S6SM39"/>
<gene>
    <name evidence="2" type="ORF">HELGO_WM2707</name>
</gene>